<dbReference type="GO" id="GO:0005524">
    <property type="term" value="F:ATP binding"/>
    <property type="evidence" value="ECO:0007669"/>
    <property type="project" value="InterPro"/>
</dbReference>
<dbReference type="EMBL" id="BFEA01000708">
    <property type="protein sequence ID" value="GBG88982.1"/>
    <property type="molecule type" value="Genomic_DNA"/>
</dbReference>
<dbReference type="InterPro" id="IPR003439">
    <property type="entry name" value="ABC_transporter-like_ATP-bd"/>
</dbReference>
<reference evidence="2 3" key="1">
    <citation type="journal article" date="2018" name="Cell">
        <title>The Chara Genome: Secondary Complexity and Implications for Plant Terrestrialization.</title>
        <authorList>
            <person name="Nishiyama T."/>
            <person name="Sakayama H."/>
            <person name="Vries J.D."/>
            <person name="Buschmann H."/>
            <person name="Saint-Marcoux D."/>
            <person name="Ullrich K.K."/>
            <person name="Haas F.B."/>
            <person name="Vanderstraeten L."/>
            <person name="Becker D."/>
            <person name="Lang D."/>
            <person name="Vosolsobe S."/>
            <person name="Rombauts S."/>
            <person name="Wilhelmsson P.K.I."/>
            <person name="Janitza P."/>
            <person name="Kern R."/>
            <person name="Heyl A."/>
            <person name="Rumpler F."/>
            <person name="Villalobos L.I.A.C."/>
            <person name="Clay J.M."/>
            <person name="Skokan R."/>
            <person name="Toyoda A."/>
            <person name="Suzuki Y."/>
            <person name="Kagoshima H."/>
            <person name="Schijlen E."/>
            <person name="Tajeshwar N."/>
            <person name="Catarino B."/>
            <person name="Hetherington A.J."/>
            <person name="Saltykova A."/>
            <person name="Bonnot C."/>
            <person name="Breuninger H."/>
            <person name="Symeonidi A."/>
            <person name="Radhakrishnan G.V."/>
            <person name="Van Nieuwerburgh F."/>
            <person name="Deforce D."/>
            <person name="Chang C."/>
            <person name="Karol K.G."/>
            <person name="Hedrich R."/>
            <person name="Ulvskov P."/>
            <person name="Glockner G."/>
            <person name="Delwiche C.F."/>
            <person name="Petrasek J."/>
            <person name="Van de Peer Y."/>
            <person name="Friml J."/>
            <person name="Beilby M."/>
            <person name="Dolan L."/>
            <person name="Kohara Y."/>
            <person name="Sugano S."/>
            <person name="Fujiyama A."/>
            <person name="Delaux P.-M."/>
            <person name="Quint M."/>
            <person name="TheiBen G."/>
            <person name="Hagemann M."/>
            <person name="Harholt J."/>
            <person name="Dunand C."/>
            <person name="Zachgo S."/>
            <person name="Langdale J."/>
            <person name="Maumus F."/>
            <person name="Straeten D.V.D."/>
            <person name="Gould S.B."/>
            <person name="Rensing S.A."/>
        </authorList>
    </citation>
    <scope>NUCLEOTIDE SEQUENCE [LARGE SCALE GENOMIC DNA]</scope>
    <source>
        <strain evidence="2 3">S276</strain>
    </source>
</reference>
<evidence type="ECO:0000259" key="1">
    <source>
        <dbReference type="PROSITE" id="PS50893"/>
    </source>
</evidence>
<keyword evidence="3" id="KW-1185">Reference proteome</keyword>
<organism evidence="2 3">
    <name type="scientific">Chara braunii</name>
    <name type="common">Braun's stonewort</name>
    <dbReference type="NCBI Taxonomy" id="69332"/>
    <lineage>
        <taxon>Eukaryota</taxon>
        <taxon>Viridiplantae</taxon>
        <taxon>Streptophyta</taxon>
        <taxon>Charophyceae</taxon>
        <taxon>Charales</taxon>
        <taxon>Characeae</taxon>
        <taxon>Chara</taxon>
    </lineage>
</organism>
<dbReference type="PANTHER" id="PTHR24221">
    <property type="entry name" value="ATP-BINDING CASSETTE SUB-FAMILY B"/>
    <property type="match status" value="1"/>
</dbReference>
<proteinExistence type="predicted"/>
<dbReference type="STRING" id="69332.A0A388M3B6"/>
<evidence type="ECO:0000313" key="2">
    <source>
        <dbReference type="EMBL" id="GBG88982.1"/>
    </source>
</evidence>
<dbReference type="SUPFAM" id="SSF56672">
    <property type="entry name" value="DNA/RNA polymerases"/>
    <property type="match status" value="1"/>
</dbReference>
<dbReference type="PROSITE" id="PS00211">
    <property type="entry name" value="ABC_TRANSPORTER_1"/>
    <property type="match status" value="1"/>
</dbReference>
<dbReference type="Gramene" id="GBG88982">
    <property type="protein sequence ID" value="GBG88982"/>
    <property type="gene ID" value="CBR_g48592"/>
</dbReference>
<dbReference type="InterPro" id="IPR027417">
    <property type="entry name" value="P-loop_NTPase"/>
</dbReference>
<comment type="caution">
    <text evidence="2">The sequence shown here is derived from an EMBL/GenBank/DDBJ whole genome shotgun (WGS) entry which is preliminary data.</text>
</comment>
<dbReference type="Pfam" id="PF00005">
    <property type="entry name" value="ABC_tran"/>
    <property type="match status" value="1"/>
</dbReference>
<dbReference type="InterPro" id="IPR017871">
    <property type="entry name" value="ABC_transporter-like_CS"/>
</dbReference>
<dbReference type="Proteomes" id="UP000265515">
    <property type="component" value="Unassembled WGS sequence"/>
</dbReference>
<dbReference type="GO" id="GO:0016887">
    <property type="term" value="F:ATP hydrolysis activity"/>
    <property type="evidence" value="ECO:0007669"/>
    <property type="project" value="InterPro"/>
</dbReference>
<dbReference type="Gene3D" id="3.10.10.10">
    <property type="entry name" value="HIV Type 1 Reverse Transcriptase, subunit A, domain 1"/>
    <property type="match status" value="1"/>
</dbReference>
<dbReference type="InterPro" id="IPR039421">
    <property type="entry name" value="Type_1_exporter"/>
</dbReference>
<gene>
    <name evidence="2" type="ORF">CBR_g48592</name>
</gene>
<evidence type="ECO:0000313" key="3">
    <source>
        <dbReference type="Proteomes" id="UP000265515"/>
    </source>
</evidence>
<protein>
    <recommendedName>
        <fullName evidence="1">ABC transporter domain-containing protein</fullName>
    </recommendedName>
</protein>
<dbReference type="InterPro" id="IPR043502">
    <property type="entry name" value="DNA/RNA_pol_sf"/>
</dbReference>
<dbReference type="PANTHER" id="PTHR24221:SF630">
    <property type="entry name" value="ABC TRANSPORTER B FAMILY MEMBER 29, CHLOROPLASTIC"/>
    <property type="match status" value="1"/>
</dbReference>
<dbReference type="AlphaFoldDB" id="A0A388M3B6"/>
<dbReference type="GO" id="GO:0016020">
    <property type="term" value="C:membrane"/>
    <property type="evidence" value="ECO:0007669"/>
    <property type="project" value="TreeGrafter"/>
</dbReference>
<accession>A0A388M3B6</accession>
<dbReference type="Gene3D" id="3.40.50.300">
    <property type="entry name" value="P-loop containing nucleotide triphosphate hydrolases"/>
    <property type="match status" value="1"/>
</dbReference>
<dbReference type="SUPFAM" id="SSF52540">
    <property type="entry name" value="P-loop containing nucleoside triphosphate hydrolases"/>
    <property type="match status" value="1"/>
</dbReference>
<name>A0A388M3B6_CHABU</name>
<sequence length="324" mass="37111">MKQRRAKGIKESIFFKLLINHLYLRVLVDCGATTNFMSPHGVRKVGLGMKQVELQTPCRTKWVHKIDLKSGYHQIEVDPTDQHKTAFKTRDGLYKFTTYNRPTYHWRFYRSQVQLFKLTQVLYTGVIFLDGQDIREFTLRRLRQLVSIVPQETVIFTGNVITNIAYGDMSQDIDVEAVARAARLANAHEFIDRLPEKYVTELGNRGSSLSGGQRQRLSIARAIYRSPTVLVLDEATSALDNQSEKLVREALEHLMEGRMVLVIAHRLETIRNADWILYMEGGEILEEGKHDELLSRGGRYSILYEQQASPGAAYGSQGEQLSLY</sequence>
<feature type="domain" description="ABC transporter" evidence="1">
    <location>
        <begin position="42"/>
        <end position="306"/>
    </location>
</feature>
<dbReference type="OrthoDB" id="1907835at2759"/>
<dbReference type="PROSITE" id="PS50893">
    <property type="entry name" value="ABC_TRANSPORTER_2"/>
    <property type="match status" value="1"/>
</dbReference>
<dbReference type="GO" id="GO:0042626">
    <property type="term" value="F:ATPase-coupled transmembrane transporter activity"/>
    <property type="evidence" value="ECO:0007669"/>
    <property type="project" value="TreeGrafter"/>
</dbReference>